<dbReference type="RefSeq" id="WP_167986626.1">
    <property type="nucleotide sequence ID" value="NZ_JAATEJ010000034.1"/>
</dbReference>
<sequence length="318" mass="35604">MKIGRKKRAAIALLSLEFVLTATGLGWSFRYGWTAIWLTLALGLVFAGAVYLCETRYLSTAITKLRRQTTRVQDAWEFLAIEGDLLFAQGAALVADRDAMVAWLTDMDPDAIPPAPTHDVALALGELSEHILEQQHDLIARKQVLLNSFDATDREVEEILSRRVSQRVRRRLLQPGVAESLTSTAVRIAGRRHAHLHEPWRADLFDIPEEGITVSPRERLTVAVGFVVAGLRLRMRDLAAPLWRPVDWLLSVDSRLNAFVTAAVGSVAVYFDVTEGLHVLLVERSEPCALLGGGLYGLARWIRRRRGIEVEPRRNPQH</sequence>
<name>A0ABX0ZUU7_9ACTN</name>
<evidence type="ECO:0000313" key="3">
    <source>
        <dbReference type="Proteomes" id="UP000734511"/>
    </source>
</evidence>
<evidence type="ECO:0000256" key="1">
    <source>
        <dbReference type="SAM" id="Phobius"/>
    </source>
</evidence>
<protein>
    <submittedName>
        <fullName evidence="2">Uncharacterized protein</fullName>
    </submittedName>
</protein>
<evidence type="ECO:0000313" key="2">
    <source>
        <dbReference type="EMBL" id="NJP47793.1"/>
    </source>
</evidence>
<accession>A0ABX0ZUU7</accession>
<gene>
    <name evidence="2" type="ORF">HCN08_30950</name>
</gene>
<feature type="transmembrane region" description="Helical" evidence="1">
    <location>
        <begin position="31"/>
        <end position="53"/>
    </location>
</feature>
<keyword evidence="1" id="KW-0472">Membrane</keyword>
<keyword evidence="1" id="KW-0812">Transmembrane</keyword>
<proteinExistence type="predicted"/>
<dbReference type="EMBL" id="JAATEJ010000034">
    <property type="protein sequence ID" value="NJP47793.1"/>
    <property type="molecule type" value="Genomic_DNA"/>
</dbReference>
<keyword evidence="3" id="KW-1185">Reference proteome</keyword>
<comment type="caution">
    <text evidence="2">The sequence shown here is derived from an EMBL/GenBank/DDBJ whole genome shotgun (WGS) entry which is preliminary data.</text>
</comment>
<dbReference type="Proteomes" id="UP000734511">
    <property type="component" value="Unassembled WGS sequence"/>
</dbReference>
<organism evidence="2 3">
    <name type="scientific">Actinacidiphila epipremni</name>
    <dbReference type="NCBI Taxonomy" id="2053013"/>
    <lineage>
        <taxon>Bacteria</taxon>
        <taxon>Bacillati</taxon>
        <taxon>Actinomycetota</taxon>
        <taxon>Actinomycetes</taxon>
        <taxon>Kitasatosporales</taxon>
        <taxon>Streptomycetaceae</taxon>
        <taxon>Actinacidiphila</taxon>
    </lineage>
</organism>
<keyword evidence="1" id="KW-1133">Transmembrane helix</keyword>
<reference evidence="2 3" key="1">
    <citation type="submission" date="2020-03" db="EMBL/GenBank/DDBJ databases">
        <title>WGS of actinomycetes isolated from Thailand.</title>
        <authorList>
            <person name="Thawai C."/>
        </authorList>
    </citation>
    <scope>NUCLEOTIDE SEQUENCE [LARGE SCALE GENOMIC DNA]</scope>
    <source>
        <strain evidence="2 3">PRB2-1</strain>
    </source>
</reference>